<proteinExistence type="predicted"/>
<feature type="compositionally biased region" description="Pro residues" evidence="1">
    <location>
        <begin position="110"/>
        <end position="119"/>
    </location>
</feature>
<evidence type="ECO:0000313" key="3">
    <source>
        <dbReference type="Proteomes" id="UP001205560"/>
    </source>
</evidence>
<feature type="region of interest" description="Disordered" evidence="1">
    <location>
        <begin position="102"/>
        <end position="127"/>
    </location>
</feature>
<dbReference type="Proteomes" id="UP001205560">
    <property type="component" value="Unassembled WGS sequence"/>
</dbReference>
<accession>A0ABT2ACC8</accession>
<protein>
    <recommendedName>
        <fullName evidence="4">KfrA N-terminal DNA-binding domain-containing protein</fullName>
    </recommendedName>
</protein>
<gene>
    <name evidence="2" type="ORF">NX782_21850</name>
</gene>
<dbReference type="RefSeq" id="WP_258847607.1">
    <property type="nucleotide sequence ID" value="NZ_JANUGX010000032.1"/>
</dbReference>
<name>A0ABT2ACC8_9BURK</name>
<dbReference type="EMBL" id="JANUGX010000032">
    <property type="protein sequence ID" value="MCS0591839.1"/>
    <property type="molecule type" value="Genomic_DNA"/>
</dbReference>
<evidence type="ECO:0000313" key="2">
    <source>
        <dbReference type="EMBL" id="MCS0591839.1"/>
    </source>
</evidence>
<evidence type="ECO:0008006" key="4">
    <source>
        <dbReference type="Google" id="ProtNLM"/>
    </source>
</evidence>
<evidence type="ECO:0000256" key="1">
    <source>
        <dbReference type="SAM" id="MobiDB-lite"/>
    </source>
</evidence>
<comment type="caution">
    <text evidence="2">The sequence shown here is derived from an EMBL/GenBank/DDBJ whole genome shotgun (WGS) entry which is preliminary data.</text>
</comment>
<keyword evidence="3" id="KW-1185">Reference proteome</keyword>
<reference evidence="2 3" key="1">
    <citation type="submission" date="2022-08" db="EMBL/GenBank/DDBJ databases">
        <title>Reclassification of Massilia species as members of the genera Telluria, Duganella, Pseudoduganella, Mokoshia gen. nov. and Zemynaea gen. nov. using orthogonal and non-orthogonal genome-based approaches.</title>
        <authorList>
            <person name="Bowman J.P."/>
        </authorList>
    </citation>
    <scope>NUCLEOTIDE SEQUENCE [LARGE SCALE GENOMIC DNA]</scope>
    <source>
        <strain evidence="2 3">LMG 28164</strain>
    </source>
</reference>
<sequence>MPRSAAAWRNHHKNTALSRQPFTLTDDQAAKLLTALRPIAERHPVDTQSNRPFVRDFIRAVHQATGRTFSPAIYRRLLNAYAPERRPSTTTLSIEKEFVEQELASASTPAAPPFPPSGGPEPLFEQRSTGAGNMAILVRKAVEDALSRHTGLAADRWSSEQQMAQAHIADLSARLAASERALSDSRAQAARLAADLHFAQETAARCQAQLAAVERSAQAQAEAHTLALNRLAVELDEIRKFAMRSIDDVRGETRAERDRRIHAEGLLKTNEKMTELFRQMAYQRGGAIPAELRMERK</sequence>
<organism evidence="2 3">
    <name type="scientific">Massilia norwichensis</name>
    <dbReference type="NCBI Taxonomy" id="1442366"/>
    <lineage>
        <taxon>Bacteria</taxon>
        <taxon>Pseudomonadati</taxon>
        <taxon>Pseudomonadota</taxon>
        <taxon>Betaproteobacteria</taxon>
        <taxon>Burkholderiales</taxon>
        <taxon>Oxalobacteraceae</taxon>
        <taxon>Telluria group</taxon>
        <taxon>Massilia</taxon>
    </lineage>
</organism>